<accession>A0A2S9VBT0</accession>
<dbReference type="OrthoDB" id="7206705at2"/>
<dbReference type="Pfam" id="PF02635">
    <property type="entry name" value="DsrE"/>
    <property type="match status" value="1"/>
</dbReference>
<evidence type="ECO:0000256" key="1">
    <source>
        <dbReference type="SAM" id="SignalP"/>
    </source>
</evidence>
<dbReference type="PANTHER" id="PTHR37691:SF1">
    <property type="entry name" value="BLR3518 PROTEIN"/>
    <property type="match status" value="1"/>
</dbReference>
<dbReference type="EMBL" id="PVNP01000080">
    <property type="protein sequence ID" value="PRO73919.1"/>
    <property type="molecule type" value="Genomic_DNA"/>
</dbReference>
<protein>
    <submittedName>
        <fullName evidence="2">Uncharacterized protein</fullName>
    </submittedName>
</protein>
<dbReference type="SUPFAM" id="SSF75169">
    <property type="entry name" value="DsrEFH-like"/>
    <property type="match status" value="1"/>
</dbReference>
<evidence type="ECO:0000313" key="3">
    <source>
        <dbReference type="Proteomes" id="UP000238949"/>
    </source>
</evidence>
<organism evidence="2 3">
    <name type="scientific">Alteromonas alba</name>
    <dbReference type="NCBI Taxonomy" id="2079529"/>
    <lineage>
        <taxon>Bacteria</taxon>
        <taxon>Pseudomonadati</taxon>
        <taxon>Pseudomonadota</taxon>
        <taxon>Gammaproteobacteria</taxon>
        <taxon>Alteromonadales</taxon>
        <taxon>Alteromonadaceae</taxon>
        <taxon>Alteromonas/Salinimonas group</taxon>
        <taxon>Alteromonas</taxon>
    </lineage>
</organism>
<feature type="signal peptide" evidence="1">
    <location>
        <begin position="1"/>
        <end position="27"/>
    </location>
</feature>
<comment type="caution">
    <text evidence="2">The sequence shown here is derived from an EMBL/GenBank/DDBJ whole genome shotgun (WGS) entry which is preliminary data.</text>
</comment>
<dbReference type="AlphaFoldDB" id="A0A2S9VBT0"/>
<evidence type="ECO:0000313" key="2">
    <source>
        <dbReference type="EMBL" id="PRO73919.1"/>
    </source>
</evidence>
<dbReference type="Gene3D" id="3.40.1260.10">
    <property type="entry name" value="DsrEFH-like"/>
    <property type="match status" value="1"/>
</dbReference>
<keyword evidence="3" id="KW-1185">Reference proteome</keyword>
<reference evidence="3" key="1">
    <citation type="journal article" date="2020" name="Int. J. Syst. Evol. Microbiol.">
        <title>Alteromonas alba sp. nov., a marine bacterium isolated from the seawater of the West Pacific Ocean.</title>
        <authorList>
            <person name="Sun C."/>
            <person name="Wu Y.-H."/>
            <person name="Xamxidin M."/>
            <person name="Cheng H."/>
            <person name="Xu X.-W."/>
        </authorList>
    </citation>
    <scope>NUCLEOTIDE SEQUENCE [LARGE SCALE GENOMIC DNA]</scope>
    <source>
        <strain evidence="3">190</strain>
    </source>
</reference>
<dbReference type="InterPro" id="IPR027396">
    <property type="entry name" value="DsrEFH-like"/>
</dbReference>
<keyword evidence="1" id="KW-0732">Signal</keyword>
<feature type="chain" id="PRO_5015438667" evidence="1">
    <location>
        <begin position="28"/>
        <end position="183"/>
    </location>
</feature>
<gene>
    <name evidence="2" type="ORF">C6Y40_08855</name>
</gene>
<dbReference type="InterPro" id="IPR003787">
    <property type="entry name" value="Sulphur_relay_DsrE/F-like"/>
</dbReference>
<sequence>MSIRHSVTRCISGLILNCALVVGVSSAAEFNTGPVFQDYGKKVQVEGVEFNANTEFKVAFDVAKGAEPGKVNRQFDSLARFINMHVASGVPAENIELTLVVHGSATLDLLADPAYQQKQGGKNTNIALLNALMANQVRVIVCGQSAAAHGYANEAFLPGVEVALSAMSAHALLQQQGYTLNPF</sequence>
<dbReference type="RefSeq" id="WP_105934283.1">
    <property type="nucleotide sequence ID" value="NZ_PVNP01000080.1"/>
</dbReference>
<dbReference type="PANTHER" id="PTHR37691">
    <property type="entry name" value="BLR3518 PROTEIN"/>
    <property type="match status" value="1"/>
</dbReference>
<dbReference type="Proteomes" id="UP000238949">
    <property type="component" value="Unassembled WGS sequence"/>
</dbReference>
<proteinExistence type="predicted"/>
<name>A0A2S9VBT0_9ALTE</name>